<accession>A0A4V5PWM6</accession>
<dbReference type="AlphaFoldDB" id="A0A4V5PWM6"/>
<dbReference type="Proteomes" id="UP000309138">
    <property type="component" value="Unassembled WGS sequence"/>
</dbReference>
<keyword evidence="2" id="KW-1185">Reference proteome</keyword>
<gene>
    <name evidence="1" type="ORF">FBR43_08510</name>
</gene>
<protein>
    <submittedName>
        <fullName evidence="1">Uncharacterized protein</fullName>
    </submittedName>
</protein>
<name>A0A4V5PWM6_9SPHN</name>
<proteinExistence type="predicted"/>
<organism evidence="1 2">
    <name type="scientific">Sphingomonas baiyangensis</name>
    <dbReference type="NCBI Taxonomy" id="2572576"/>
    <lineage>
        <taxon>Bacteria</taxon>
        <taxon>Pseudomonadati</taxon>
        <taxon>Pseudomonadota</taxon>
        <taxon>Alphaproteobacteria</taxon>
        <taxon>Sphingomonadales</taxon>
        <taxon>Sphingomonadaceae</taxon>
        <taxon>Sphingomonas</taxon>
    </lineage>
</organism>
<evidence type="ECO:0000313" key="1">
    <source>
        <dbReference type="EMBL" id="TKD52178.1"/>
    </source>
</evidence>
<comment type="caution">
    <text evidence="1">The sequence shown here is derived from an EMBL/GenBank/DDBJ whole genome shotgun (WGS) entry which is preliminary data.</text>
</comment>
<dbReference type="OrthoDB" id="5402191at2"/>
<sequence length="95" mass="10015">MAVAAEDDGRILCAPEGADGFARACSLDRTLDAEGMVLTLQLPDGGFRRMRVTRDGGLVPADGAERAEVRTVADGLIEVAIGGARFRLPETITRS</sequence>
<evidence type="ECO:0000313" key="2">
    <source>
        <dbReference type="Proteomes" id="UP000309138"/>
    </source>
</evidence>
<dbReference type="EMBL" id="SWKR01000002">
    <property type="protein sequence ID" value="TKD52178.1"/>
    <property type="molecule type" value="Genomic_DNA"/>
</dbReference>
<reference evidence="1 2" key="1">
    <citation type="submission" date="2019-04" db="EMBL/GenBank/DDBJ databases">
        <authorList>
            <person name="Yang Y."/>
            <person name="Wei D."/>
        </authorList>
    </citation>
    <scope>NUCLEOTIDE SEQUENCE [LARGE SCALE GENOMIC DNA]</scope>
    <source>
        <strain evidence="1 2">L-1-4w-11</strain>
    </source>
</reference>